<proteinExistence type="predicted"/>
<comment type="caution">
    <text evidence="1">The sequence shown here is derived from an EMBL/GenBank/DDBJ whole genome shotgun (WGS) entry which is preliminary data.</text>
</comment>
<keyword evidence="2" id="KW-1185">Reference proteome</keyword>
<accession>A0A8J8CPS7</accession>
<dbReference type="AlphaFoldDB" id="A0A8J8CPS7"/>
<evidence type="ECO:0000313" key="1">
    <source>
        <dbReference type="EMBL" id="NDJ19937.1"/>
    </source>
</evidence>
<dbReference type="Proteomes" id="UP000646053">
    <property type="component" value="Unassembled WGS sequence"/>
</dbReference>
<reference evidence="1" key="1">
    <citation type="submission" date="2019-12" db="EMBL/GenBank/DDBJ databases">
        <title>High-Quality draft genome sequences of three cyanobacteria isolated from the limestone walls of the Old Cathedral of Coimbra.</title>
        <authorList>
            <person name="Tiago I."/>
            <person name="Soares F."/>
            <person name="Portugal A."/>
        </authorList>
    </citation>
    <scope>NUCLEOTIDE SEQUENCE</scope>
    <source>
        <strain evidence="1">A</strain>
    </source>
</reference>
<organism evidence="1 2">
    <name type="scientific">Myxacorys almedinensis A</name>
    <dbReference type="NCBI Taxonomy" id="2690445"/>
    <lineage>
        <taxon>Bacteria</taxon>
        <taxon>Bacillati</taxon>
        <taxon>Cyanobacteriota</taxon>
        <taxon>Cyanophyceae</taxon>
        <taxon>Leptolyngbyales</taxon>
        <taxon>Leptolyngbyaceae</taxon>
        <taxon>Myxacorys</taxon>
        <taxon>Myxacorys almedinensis</taxon>
    </lineage>
</organism>
<gene>
    <name evidence="1" type="ORF">GS601_22095</name>
</gene>
<dbReference type="EMBL" id="WVIE01000047">
    <property type="protein sequence ID" value="NDJ19937.1"/>
    <property type="molecule type" value="Genomic_DNA"/>
</dbReference>
<sequence>MTVMHDALDKCSSDVELVPPKVEPMPTTWRDDVAQGVEFVRFVWRISSRIRGGWNRFRFVVGLIFWKPFLPDDTSERGNADRDS</sequence>
<evidence type="ECO:0000313" key="2">
    <source>
        <dbReference type="Proteomes" id="UP000646053"/>
    </source>
</evidence>
<protein>
    <submittedName>
        <fullName evidence="1">Uncharacterized protein</fullName>
    </submittedName>
</protein>
<name>A0A8J8CPS7_9CYAN</name>